<evidence type="ECO:0000313" key="3">
    <source>
        <dbReference type="Proteomes" id="UP001500630"/>
    </source>
</evidence>
<gene>
    <name evidence="2" type="ORF">GCM10022419_031570</name>
</gene>
<keyword evidence="1" id="KW-0732">Signal</keyword>
<dbReference type="EMBL" id="BAABDQ010000005">
    <property type="protein sequence ID" value="GAA3548936.1"/>
    <property type="molecule type" value="Genomic_DNA"/>
</dbReference>
<protein>
    <recommendedName>
        <fullName evidence="4">DUF732 domain-containing protein</fullName>
    </recommendedName>
</protein>
<name>A0ABP6WF76_9ACTN</name>
<accession>A0ABP6WF76</accession>
<dbReference type="RefSeq" id="WP_345562353.1">
    <property type="nucleotide sequence ID" value="NZ_BAABDQ010000005.1"/>
</dbReference>
<sequence length="102" mass="10372">MKYLAKKLLVALAATALAGSGVAAVAALPASADATVQRGALFDGFGKGLDEDVALANAEIAARQNAANHGFTECSVFESVVSQDAKTLVFFAIVAVRCLDVS</sequence>
<proteinExistence type="predicted"/>
<feature type="signal peptide" evidence="1">
    <location>
        <begin position="1"/>
        <end position="23"/>
    </location>
</feature>
<keyword evidence="3" id="KW-1185">Reference proteome</keyword>
<organism evidence="2 3">
    <name type="scientific">Nonomuraea rosea</name>
    <dbReference type="NCBI Taxonomy" id="638574"/>
    <lineage>
        <taxon>Bacteria</taxon>
        <taxon>Bacillati</taxon>
        <taxon>Actinomycetota</taxon>
        <taxon>Actinomycetes</taxon>
        <taxon>Streptosporangiales</taxon>
        <taxon>Streptosporangiaceae</taxon>
        <taxon>Nonomuraea</taxon>
    </lineage>
</organism>
<comment type="caution">
    <text evidence="2">The sequence shown here is derived from an EMBL/GenBank/DDBJ whole genome shotgun (WGS) entry which is preliminary data.</text>
</comment>
<evidence type="ECO:0008006" key="4">
    <source>
        <dbReference type="Google" id="ProtNLM"/>
    </source>
</evidence>
<evidence type="ECO:0000313" key="2">
    <source>
        <dbReference type="EMBL" id="GAA3548936.1"/>
    </source>
</evidence>
<reference evidence="3" key="1">
    <citation type="journal article" date="2019" name="Int. J. Syst. Evol. Microbiol.">
        <title>The Global Catalogue of Microorganisms (GCM) 10K type strain sequencing project: providing services to taxonomists for standard genome sequencing and annotation.</title>
        <authorList>
            <consortium name="The Broad Institute Genomics Platform"/>
            <consortium name="The Broad Institute Genome Sequencing Center for Infectious Disease"/>
            <person name="Wu L."/>
            <person name="Ma J."/>
        </authorList>
    </citation>
    <scope>NUCLEOTIDE SEQUENCE [LARGE SCALE GENOMIC DNA]</scope>
    <source>
        <strain evidence="3">JCM 17326</strain>
    </source>
</reference>
<evidence type="ECO:0000256" key="1">
    <source>
        <dbReference type="SAM" id="SignalP"/>
    </source>
</evidence>
<feature type="chain" id="PRO_5046143660" description="DUF732 domain-containing protein" evidence="1">
    <location>
        <begin position="24"/>
        <end position="102"/>
    </location>
</feature>
<dbReference type="Proteomes" id="UP001500630">
    <property type="component" value="Unassembled WGS sequence"/>
</dbReference>